<keyword evidence="2" id="KW-0479">Metal-binding</keyword>
<keyword evidence="8" id="KW-1015">Disulfide bond</keyword>
<reference evidence="16" key="1">
    <citation type="submission" date="2025-08" db="UniProtKB">
        <authorList>
            <consortium name="RefSeq"/>
        </authorList>
    </citation>
    <scope>IDENTIFICATION</scope>
    <source>
        <strain evidence="16">15112-1751.03</strain>
        <tissue evidence="16">Whole Adult</tissue>
    </source>
</reference>
<dbReference type="Pfam" id="PF12032">
    <property type="entry name" value="CLIP"/>
    <property type="match status" value="1"/>
</dbReference>
<dbReference type="InterPro" id="IPR051487">
    <property type="entry name" value="Ser/Thr_Proteases_Immune/Dev"/>
</dbReference>
<evidence type="ECO:0000256" key="6">
    <source>
        <dbReference type="ARBA" id="ARBA00022837"/>
    </source>
</evidence>
<keyword evidence="4 11" id="KW-0378">Hydrolase</keyword>
<dbReference type="InterPro" id="IPR043504">
    <property type="entry name" value="Peptidase_S1_PA_chymotrypsin"/>
</dbReference>
<sequence>MQWLQAKLLYITAVFIACFQSVCVTGICHCIRIKDCLPFSRMLLQHKIEDRAAIFAMVHAAACGFEGLDPLVCCPHHETLLHGNRIIRVAPPPDRWVWDVATRSRSNSVFDGHAAHQMEKQLHDYHDFAAQRNCPQPIEEEMDEHHFHYHYRIDHDEQQPRRRPPPKDRPIVFPGDLRFDDSIESKAQGELMAAASQEQVVSQPGPASETSTPPPSSATTPTAEFAARLNTADCGSSLRTRILGGEETQPGQYPWLARIAYRNRTNGRISYRCSGSLIASDYVITAAHCVVNLVSDLEIFQVRIGDEKPGAQDCAASAANNCSAPNLFAIARVIVHPNYDQPKYANDIALLNLRTKLVSFTPICLPLNSTAALANRLIGQMGVAAGWSTTSEINGNNNNSSANFTSSASARFIRLPIVNTTSCAIAYANLSENFQQPIVITPNHLCAQGQPMNDVCRGDSGGPFMDDGTSGILNSNGRYTLLGIVAFGPTLCGVSTIPGVYTAVSSFLNWIFDSITAMPVAST</sequence>
<evidence type="ECO:0000256" key="10">
    <source>
        <dbReference type="ARBA" id="ARBA00024195"/>
    </source>
</evidence>
<dbReference type="Proteomes" id="UP000515160">
    <property type="component" value="Chromosome 2R"/>
</dbReference>
<comment type="subcellular location">
    <subcellularLocation>
        <location evidence="12">Secreted</location>
    </subcellularLocation>
</comment>
<keyword evidence="3" id="KW-0732">Signal</keyword>
<feature type="region of interest" description="Disordered" evidence="13">
    <location>
        <begin position="190"/>
        <end position="222"/>
    </location>
</feature>
<proteinExistence type="inferred from homology"/>
<dbReference type="GO" id="GO:0004252">
    <property type="term" value="F:serine-type endopeptidase activity"/>
    <property type="evidence" value="ECO:0007669"/>
    <property type="project" value="UniProtKB-UniRule"/>
</dbReference>
<dbReference type="PROSITE" id="PS51257">
    <property type="entry name" value="PROKAR_LIPOPROTEIN"/>
    <property type="match status" value="1"/>
</dbReference>
<dbReference type="OrthoDB" id="547031at2759"/>
<gene>
    <name evidence="16" type="primary">LOC117573797</name>
</gene>
<dbReference type="AlphaFoldDB" id="A0A6P8XA94"/>
<name>A0A6P8XA94_DROAB</name>
<evidence type="ECO:0000313" key="15">
    <source>
        <dbReference type="Proteomes" id="UP000515160"/>
    </source>
</evidence>
<dbReference type="InterPro" id="IPR038565">
    <property type="entry name" value="CLIP_sf"/>
</dbReference>
<evidence type="ECO:0000256" key="11">
    <source>
        <dbReference type="RuleBase" id="RU363034"/>
    </source>
</evidence>
<evidence type="ECO:0000256" key="4">
    <source>
        <dbReference type="ARBA" id="ARBA00022801"/>
    </source>
</evidence>
<keyword evidence="7" id="KW-0865">Zymogen</keyword>
<evidence type="ECO:0000256" key="12">
    <source>
        <dbReference type="RuleBase" id="RU366078"/>
    </source>
</evidence>
<dbReference type="GeneID" id="117573797"/>
<dbReference type="Gene3D" id="2.40.10.10">
    <property type="entry name" value="Trypsin-like serine proteases"/>
    <property type="match status" value="1"/>
</dbReference>
<evidence type="ECO:0000259" key="14">
    <source>
        <dbReference type="PROSITE" id="PS50240"/>
    </source>
</evidence>
<dbReference type="Gene3D" id="3.30.1640.30">
    <property type="match status" value="1"/>
</dbReference>
<evidence type="ECO:0000256" key="5">
    <source>
        <dbReference type="ARBA" id="ARBA00022825"/>
    </source>
</evidence>
<dbReference type="SMART" id="SM00020">
    <property type="entry name" value="Tryp_SPc"/>
    <property type="match status" value="1"/>
</dbReference>
<comment type="domain">
    <text evidence="12">The clip domain consists of 35-55 residues which are 'knitted' together usually by 3 conserved disulfide bonds forming a clip-like compact structure.</text>
</comment>
<keyword evidence="6" id="KW-0106">Calcium</keyword>
<accession>A0A6P8XA94</accession>
<dbReference type="InterPro" id="IPR001254">
    <property type="entry name" value="Trypsin_dom"/>
</dbReference>
<evidence type="ECO:0000256" key="9">
    <source>
        <dbReference type="ARBA" id="ARBA00023180"/>
    </source>
</evidence>
<dbReference type="PROSITE" id="PS00135">
    <property type="entry name" value="TRYPSIN_SER"/>
    <property type="match status" value="1"/>
</dbReference>
<keyword evidence="15" id="KW-1185">Reference proteome</keyword>
<dbReference type="FunFam" id="2.40.10.10:FF:000028">
    <property type="entry name" value="Serine protease easter"/>
    <property type="match status" value="1"/>
</dbReference>
<dbReference type="InterPro" id="IPR033116">
    <property type="entry name" value="TRYPSIN_SER"/>
</dbReference>
<feature type="domain" description="Peptidase S1" evidence="14">
    <location>
        <begin position="242"/>
        <end position="516"/>
    </location>
</feature>
<dbReference type="InterPro" id="IPR018114">
    <property type="entry name" value="TRYPSIN_HIS"/>
</dbReference>
<dbReference type="GO" id="GO:0046872">
    <property type="term" value="F:metal ion binding"/>
    <property type="evidence" value="ECO:0007669"/>
    <property type="project" value="UniProtKB-KW"/>
</dbReference>
<keyword evidence="9" id="KW-0325">Glycoprotein</keyword>
<dbReference type="GO" id="GO:0006508">
    <property type="term" value="P:proteolysis"/>
    <property type="evidence" value="ECO:0007669"/>
    <property type="project" value="UniProtKB-KW"/>
</dbReference>
<evidence type="ECO:0000313" key="16">
    <source>
        <dbReference type="RefSeq" id="XP_034113096.1"/>
    </source>
</evidence>
<dbReference type="RefSeq" id="XP_034113096.1">
    <property type="nucleotide sequence ID" value="XM_034257205.2"/>
</dbReference>
<dbReference type="PRINTS" id="PR00722">
    <property type="entry name" value="CHYMOTRYPSIN"/>
</dbReference>
<dbReference type="PROSITE" id="PS00134">
    <property type="entry name" value="TRYPSIN_HIS"/>
    <property type="match status" value="1"/>
</dbReference>
<dbReference type="SUPFAM" id="SSF50494">
    <property type="entry name" value="Trypsin-like serine proteases"/>
    <property type="match status" value="1"/>
</dbReference>
<dbReference type="InterPro" id="IPR022700">
    <property type="entry name" value="CLIP"/>
</dbReference>
<evidence type="ECO:0000256" key="1">
    <source>
        <dbReference type="ARBA" id="ARBA00022670"/>
    </source>
</evidence>
<dbReference type="GO" id="GO:0005576">
    <property type="term" value="C:extracellular region"/>
    <property type="evidence" value="ECO:0007669"/>
    <property type="project" value="UniProtKB-SubCell"/>
</dbReference>
<comment type="similarity">
    <text evidence="10 12">Belongs to the peptidase S1 family. CLIP subfamily.</text>
</comment>
<evidence type="ECO:0000256" key="8">
    <source>
        <dbReference type="ARBA" id="ARBA00023157"/>
    </source>
</evidence>
<keyword evidence="5 11" id="KW-0720">Serine protease</keyword>
<feature type="region of interest" description="Disordered" evidence="13">
    <location>
        <begin position="155"/>
        <end position="177"/>
    </location>
</feature>
<feature type="compositionally biased region" description="Basic and acidic residues" evidence="13">
    <location>
        <begin position="155"/>
        <end position="170"/>
    </location>
</feature>
<organism evidence="15 16">
    <name type="scientific">Drosophila albomicans</name>
    <name type="common">Fruit fly</name>
    <dbReference type="NCBI Taxonomy" id="7291"/>
    <lineage>
        <taxon>Eukaryota</taxon>
        <taxon>Metazoa</taxon>
        <taxon>Ecdysozoa</taxon>
        <taxon>Arthropoda</taxon>
        <taxon>Hexapoda</taxon>
        <taxon>Insecta</taxon>
        <taxon>Pterygota</taxon>
        <taxon>Neoptera</taxon>
        <taxon>Endopterygota</taxon>
        <taxon>Diptera</taxon>
        <taxon>Brachycera</taxon>
        <taxon>Muscomorpha</taxon>
        <taxon>Ephydroidea</taxon>
        <taxon>Drosophilidae</taxon>
        <taxon>Drosophila</taxon>
    </lineage>
</organism>
<evidence type="ECO:0000256" key="3">
    <source>
        <dbReference type="ARBA" id="ARBA00022729"/>
    </source>
</evidence>
<evidence type="ECO:0000256" key="13">
    <source>
        <dbReference type="SAM" id="MobiDB-lite"/>
    </source>
</evidence>
<keyword evidence="1 11" id="KW-0645">Protease</keyword>
<dbReference type="CDD" id="cd00190">
    <property type="entry name" value="Tryp_SPc"/>
    <property type="match status" value="1"/>
</dbReference>
<dbReference type="InterPro" id="IPR001314">
    <property type="entry name" value="Peptidase_S1A"/>
</dbReference>
<dbReference type="PROSITE" id="PS50240">
    <property type="entry name" value="TRYPSIN_DOM"/>
    <property type="match status" value="1"/>
</dbReference>
<dbReference type="EC" id="3.4.21.-" evidence="11"/>
<protein>
    <recommendedName>
        <fullName evidence="12">CLIP domain-containing serine protease</fullName>
        <ecNumber evidence="11">3.4.21.-</ecNumber>
    </recommendedName>
</protein>
<evidence type="ECO:0000256" key="2">
    <source>
        <dbReference type="ARBA" id="ARBA00022723"/>
    </source>
</evidence>
<evidence type="ECO:0000256" key="7">
    <source>
        <dbReference type="ARBA" id="ARBA00023145"/>
    </source>
</evidence>
<feature type="compositionally biased region" description="Low complexity" evidence="13">
    <location>
        <begin position="206"/>
        <end position="222"/>
    </location>
</feature>
<dbReference type="PANTHER" id="PTHR24256">
    <property type="entry name" value="TRYPTASE-RELATED"/>
    <property type="match status" value="1"/>
</dbReference>
<dbReference type="Pfam" id="PF00089">
    <property type="entry name" value="Trypsin"/>
    <property type="match status" value="1"/>
</dbReference>
<dbReference type="InterPro" id="IPR009003">
    <property type="entry name" value="Peptidase_S1_PA"/>
</dbReference>
<keyword evidence="12" id="KW-0964">Secreted</keyword>